<gene>
    <name evidence="1" type="ORF">PAT3040_03460</name>
</gene>
<comment type="caution">
    <text evidence="1">The sequence shown here is derived from an EMBL/GenBank/DDBJ whole genome shotgun (WGS) entry which is preliminary data.</text>
</comment>
<reference evidence="1 2" key="1">
    <citation type="submission" date="2017-08" db="EMBL/GenBank/DDBJ databases">
        <title>Substantial Increase in Enzyme Production by Combined Drug-Resistance Mutations in Paenibacillus agaridevorans.</title>
        <authorList>
            <person name="Tanaka Y."/>
            <person name="Funane K."/>
            <person name="Hosaka T."/>
            <person name="Shiwa Y."/>
            <person name="Fujita N."/>
            <person name="Miyazaki T."/>
            <person name="Yoshikawa H."/>
            <person name="Murakami K."/>
            <person name="Kasahara K."/>
            <person name="Inaoka T."/>
            <person name="Hiraga Y."/>
            <person name="Ochi K."/>
        </authorList>
    </citation>
    <scope>NUCLEOTIDE SEQUENCE [LARGE SCALE GENOMIC DNA]</scope>
    <source>
        <strain evidence="1 2">T-3040</strain>
    </source>
</reference>
<evidence type="ECO:0000313" key="2">
    <source>
        <dbReference type="Proteomes" id="UP000245202"/>
    </source>
</evidence>
<sequence length="156" mass="18256">MMVEEFEFYRKVRANYCNVAFKVLFTYRLSHRHNKTAVAHGSFSCGVNAHTQTLEYTLNLKTEPIQRPYSESGTFLFSSVYKEIPSQVIEYENYPIHKQRYRVPITYDWHDCVRSGAKSGINAISIQALLRKWTLHGTDDEPIDAILKVTKLQFDW</sequence>
<dbReference type="Proteomes" id="UP000245202">
    <property type="component" value="Unassembled WGS sequence"/>
</dbReference>
<keyword evidence="2" id="KW-1185">Reference proteome</keyword>
<accession>A0A2R5ERU1</accession>
<evidence type="ECO:0000313" key="1">
    <source>
        <dbReference type="EMBL" id="GBG08855.1"/>
    </source>
</evidence>
<protein>
    <submittedName>
        <fullName evidence="1">Uncharacterized protein</fullName>
    </submittedName>
</protein>
<proteinExistence type="predicted"/>
<name>A0A2R5ERU1_9BACL</name>
<dbReference type="EMBL" id="BDQX01000171">
    <property type="protein sequence ID" value="GBG08855.1"/>
    <property type="molecule type" value="Genomic_DNA"/>
</dbReference>
<organism evidence="1 2">
    <name type="scientific">Paenibacillus agaridevorans</name>
    <dbReference type="NCBI Taxonomy" id="171404"/>
    <lineage>
        <taxon>Bacteria</taxon>
        <taxon>Bacillati</taxon>
        <taxon>Bacillota</taxon>
        <taxon>Bacilli</taxon>
        <taxon>Bacillales</taxon>
        <taxon>Paenibacillaceae</taxon>
        <taxon>Paenibacillus</taxon>
    </lineage>
</organism>
<dbReference type="RefSeq" id="WP_087566629.1">
    <property type="nucleotide sequence ID" value="NZ_BDQX01000171.1"/>
</dbReference>
<dbReference type="AlphaFoldDB" id="A0A2R5ERU1"/>